<keyword evidence="2" id="KW-1185">Reference proteome</keyword>
<sequence>MGMVKQDGCDRYANCGAYGSCDPNRVVECECLNGFEPKTPSEWKLRDWSGGCVRRRSLDCDGKRDVFLRLEHAKLLPDTSSSRVEPGLNLEACKEECLKNCNCTAYASADISEGDRSCLMWHGDLVDLRVYSDGGQDIYTRVAASELDRSANEYSRGLQGKKKLLVTLLTIIAGLLVFVSCGYCWRRKAKGREMNGRHDTVLSDNDIEENGKSSELLLFNVSVIAAATNNFSESNLLGKGGFGPVYKSLRVGETIISAGENFVLGFFSPGNSKNRYVGISYDKTLDQSVVWTTNRENPVGNSSGVLTIIGGNLVLIDGGQNNNIDSGIKPKKPRDWSGGCVRRRRLDCDGKGDGFFRLEHVKLLDTSRSRVEHDLTVAACKECLKNCNCTAYANADISEGGRGCLMWDRDLINLQIYSERGQDIYTSVAASDRAG</sequence>
<comment type="caution">
    <text evidence="1">The sequence shown here is derived from an EMBL/GenBank/DDBJ whole genome shotgun (WGS) entry which is preliminary data.</text>
</comment>
<reference evidence="1 2" key="1">
    <citation type="journal article" date="2022" name="Hortic Res">
        <title>A haplotype resolved chromosomal level avocado genome allows analysis of novel avocado genes.</title>
        <authorList>
            <person name="Nath O."/>
            <person name="Fletcher S.J."/>
            <person name="Hayward A."/>
            <person name="Shaw L.M."/>
            <person name="Masouleh A.K."/>
            <person name="Furtado A."/>
            <person name="Henry R.J."/>
            <person name="Mitter N."/>
        </authorList>
    </citation>
    <scope>NUCLEOTIDE SEQUENCE [LARGE SCALE GENOMIC DNA]</scope>
    <source>
        <strain evidence="2">cv. Hass</strain>
    </source>
</reference>
<evidence type="ECO:0000313" key="1">
    <source>
        <dbReference type="EMBL" id="KAJ8628145.1"/>
    </source>
</evidence>
<dbReference type="EMBL" id="CM056814">
    <property type="protein sequence ID" value="KAJ8628145.1"/>
    <property type="molecule type" value="Genomic_DNA"/>
</dbReference>
<gene>
    <name evidence="1" type="ORF">MRB53_021452</name>
</gene>
<accession>A0ACC2L4E9</accession>
<protein>
    <submittedName>
        <fullName evidence="1">Uncharacterized protein</fullName>
    </submittedName>
</protein>
<organism evidence="1 2">
    <name type="scientific">Persea americana</name>
    <name type="common">Avocado</name>
    <dbReference type="NCBI Taxonomy" id="3435"/>
    <lineage>
        <taxon>Eukaryota</taxon>
        <taxon>Viridiplantae</taxon>
        <taxon>Streptophyta</taxon>
        <taxon>Embryophyta</taxon>
        <taxon>Tracheophyta</taxon>
        <taxon>Spermatophyta</taxon>
        <taxon>Magnoliopsida</taxon>
        <taxon>Magnoliidae</taxon>
        <taxon>Laurales</taxon>
        <taxon>Lauraceae</taxon>
        <taxon>Persea</taxon>
    </lineage>
</organism>
<proteinExistence type="predicted"/>
<dbReference type="Proteomes" id="UP001234297">
    <property type="component" value="Chromosome 6"/>
</dbReference>
<evidence type="ECO:0000313" key="2">
    <source>
        <dbReference type="Proteomes" id="UP001234297"/>
    </source>
</evidence>
<name>A0ACC2L4E9_PERAE</name>